<name>K2GIQ1_9BACT</name>
<keyword evidence="6 9" id="KW-0689">Ribosomal protein</keyword>
<evidence type="ECO:0000256" key="8">
    <source>
        <dbReference type="ARBA" id="ARBA00035241"/>
    </source>
</evidence>
<comment type="function">
    <text evidence="9">Protein L1 is also a translational repressor protein, it controls the translation of the L11 operon by binding to its mRNA.</text>
</comment>
<dbReference type="GO" id="GO:0006412">
    <property type="term" value="P:translation"/>
    <property type="evidence" value="ECO:0007669"/>
    <property type="project" value="UniProtKB-UniRule"/>
</dbReference>
<dbReference type="GO" id="GO:0006417">
    <property type="term" value="P:regulation of translation"/>
    <property type="evidence" value="ECO:0007669"/>
    <property type="project" value="UniProtKB-KW"/>
</dbReference>
<keyword evidence="5 9" id="KW-0694">RNA-binding</keyword>
<evidence type="ECO:0000256" key="5">
    <source>
        <dbReference type="ARBA" id="ARBA00022884"/>
    </source>
</evidence>
<comment type="subunit">
    <text evidence="9">Part of the 50S ribosomal subunit.</text>
</comment>
<dbReference type="InterPro" id="IPR002143">
    <property type="entry name" value="Ribosomal_uL1"/>
</dbReference>
<evidence type="ECO:0000256" key="6">
    <source>
        <dbReference type="ARBA" id="ARBA00022980"/>
    </source>
</evidence>
<dbReference type="NCBIfam" id="TIGR01169">
    <property type="entry name" value="rplA_bact"/>
    <property type="match status" value="1"/>
</dbReference>
<proteinExistence type="inferred from homology"/>
<dbReference type="InterPro" id="IPR005878">
    <property type="entry name" value="Ribosom_uL1_bac-type"/>
</dbReference>
<dbReference type="CDD" id="cd00403">
    <property type="entry name" value="Ribosomal_L1"/>
    <property type="match status" value="1"/>
</dbReference>
<protein>
    <recommendedName>
        <fullName evidence="8 9">Large ribosomal subunit protein uL1</fullName>
    </recommendedName>
</protein>
<dbReference type="GO" id="GO:0015934">
    <property type="term" value="C:large ribosomal subunit"/>
    <property type="evidence" value="ECO:0007669"/>
    <property type="project" value="InterPro"/>
</dbReference>
<keyword evidence="3 9" id="KW-0699">rRNA-binding</keyword>
<dbReference type="PIRSF" id="PIRSF002155">
    <property type="entry name" value="Ribosomal_L1"/>
    <property type="match status" value="1"/>
</dbReference>
<evidence type="ECO:0000256" key="7">
    <source>
        <dbReference type="ARBA" id="ARBA00023274"/>
    </source>
</evidence>
<dbReference type="GO" id="GO:0000049">
    <property type="term" value="F:tRNA binding"/>
    <property type="evidence" value="ECO:0007669"/>
    <property type="project" value="UniProtKB-KW"/>
</dbReference>
<comment type="function">
    <text evidence="9">Binds directly to 23S rRNA. The L1 stalk is quite mobile in the ribosome, and is involved in E site tRNA release.</text>
</comment>
<dbReference type="SUPFAM" id="SSF56808">
    <property type="entry name" value="Ribosomal protein L1"/>
    <property type="match status" value="1"/>
</dbReference>
<evidence type="ECO:0000256" key="9">
    <source>
        <dbReference type="HAMAP-Rule" id="MF_01318"/>
    </source>
</evidence>
<dbReference type="AlphaFoldDB" id="K2GIQ1"/>
<dbReference type="FunFam" id="3.40.50.790:FF:000001">
    <property type="entry name" value="50S ribosomal protein L1"/>
    <property type="match status" value="1"/>
</dbReference>
<keyword evidence="7 9" id="KW-0687">Ribonucleoprotein</keyword>
<keyword evidence="2 9" id="KW-0678">Repressor</keyword>
<dbReference type="GO" id="GO:0019843">
    <property type="term" value="F:rRNA binding"/>
    <property type="evidence" value="ECO:0007669"/>
    <property type="project" value="UniProtKB-UniRule"/>
</dbReference>
<evidence type="ECO:0000256" key="4">
    <source>
        <dbReference type="ARBA" id="ARBA00022845"/>
    </source>
</evidence>
<accession>K2GIQ1</accession>
<dbReference type="EMBL" id="AMFJ01000004">
    <property type="protein sequence ID" value="EKE30344.1"/>
    <property type="molecule type" value="Genomic_DNA"/>
</dbReference>
<reference evidence="10" key="1">
    <citation type="journal article" date="2012" name="Science">
        <title>Fermentation, hydrogen, and sulfur metabolism in multiple uncultivated bacterial phyla.</title>
        <authorList>
            <person name="Wrighton K.C."/>
            <person name="Thomas B.C."/>
            <person name="Sharon I."/>
            <person name="Miller C.S."/>
            <person name="Castelle C.J."/>
            <person name="VerBerkmoes N.C."/>
            <person name="Wilkins M.J."/>
            <person name="Hettich R.L."/>
            <person name="Lipton M.S."/>
            <person name="Williams K.H."/>
            <person name="Long P.E."/>
            <person name="Banfield J.F."/>
        </authorList>
    </citation>
    <scope>NUCLEOTIDE SEQUENCE [LARGE SCALE GENOMIC DNA]</scope>
</reference>
<comment type="caution">
    <text evidence="10">The sequence shown here is derived from an EMBL/GenBank/DDBJ whole genome shotgun (WGS) entry which is preliminary data.</text>
</comment>
<dbReference type="PANTHER" id="PTHR36427">
    <property type="entry name" value="54S RIBOSOMAL PROTEIN L1, MITOCHONDRIAL"/>
    <property type="match status" value="1"/>
</dbReference>
<keyword evidence="4 9" id="KW-0810">Translation regulation</keyword>
<keyword evidence="9" id="KW-0820">tRNA-binding</keyword>
<organism evidence="10">
    <name type="scientific">uncultured bacterium</name>
    <name type="common">gcode 4</name>
    <dbReference type="NCBI Taxonomy" id="1234023"/>
    <lineage>
        <taxon>Bacteria</taxon>
        <taxon>environmental samples</taxon>
    </lineage>
</organism>
<dbReference type="PANTHER" id="PTHR36427:SF3">
    <property type="entry name" value="LARGE RIBOSOMAL SUBUNIT PROTEIN UL1M"/>
    <property type="match status" value="1"/>
</dbReference>
<dbReference type="InterPro" id="IPR023674">
    <property type="entry name" value="Ribosomal_uL1-like"/>
</dbReference>
<dbReference type="Pfam" id="PF00687">
    <property type="entry name" value="Ribosomal_L1"/>
    <property type="match status" value="1"/>
</dbReference>
<sequence>MQKRGKKYNQAITLVEKEKAYTIDEAVELLERTNTVKFDPTVEIHFNLNIDPKYSDQMVRSTLTLPNGSGKTSRIGAFDDSGNEKALIAAGATVAGGDDLLEAVAQGKIDFDVAIATPAMMRKMWKVAKVLGPKGLMPNPKAGTVGDDLLSIIKELAAGKFEFKNDKQGNVHSIVGKLSFGSAKIKENIEAFVKAIKEVKPTGVKSTYINTVYVCNAMGPGIKLDVK</sequence>
<evidence type="ECO:0000256" key="2">
    <source>
        <dbReference type="ARBA" id="ARBA00022491"/>
    </source>
</evidence>
<dbReference type="InterPro" id="IPR016095">
    <property type="entry name" value="Ribosomal_uL1_3-a/b-sand"/>
</dbReference>
<dbReference type="GO" id="GO:0003735">
    <property type="term" value="F:structural constituent of ribosome"/>
    <property type="evidence" value="ECO:0007669"/>
    <property type="project" value="InterPro"/>
</dbReference>
<evidence type="ECO:0000313" key="10">
    <source>
        <dbReference type="EMBL" id="EKE30344.1"/>
    </source>
</evidence>
<dbReference type="Gene3D" id="3.30.190.20">
    <property type="match status" value="1"/>
</dbReference>
<dbReference type="InterPro" id="IPR028364">
    <property type="entry name" value="Ribosomal_uL1/biogenesis"/>
</dbReference>
<evidence type="ECO:0000256" key="3">
    <source>
        <dbReference type="ARBA" id="ARBA00022730"/>
    </source>
</evidence>
<dbReference type="HAMAP" id="MF_01318_B">
    <property type="entry name" value="Ribosomal_uL1_B"/>
    <property type="match status" value="1"/>
</dbReference>
<evidence type="ECO:0000256" key="1">
    <source>
        <dbReference type="ARBA" id="ARBA00010531"/>
    </source>
</evidence>
<dbReference type="Gene3D" id="3.40.50.790">
    <property type="match status" value="1"/>
</dbReference>
<comment type="similarity">
    <text evidence="1 9">Belongs to the universal ribosomal protein uL1 family.</text>
</comment>
<gene>
    <name evidence="9 10" type="primary">rplA</name>
    <name evidence="10" type="ORF">ACD_2C00004G0005</name>
</gene>